<evidence type="ECO:0000256" key="1">
    <source>
        <dbReference type="SAM" id="SignalP"/>
    </source>
</evidence>
<dbReference type="InterPro" id="IPR032211">
    <property type="entry name" value="DUF5030"/>
</dbReference>
<organism evidence="2 3">
    <name type="scientific">Bacteroides thetaiotaomicron</name>
    <dbReference type="NCBI Taxonomy" id="818"/>
    <lineage>
        <taxon>Bacteria</taxon>
        <taxon>Pseudomonadati</taxon>
        <taxon>Bacteroidota</taxon>
        <taxon>Bacteroidia</taxon>
        <taxon>Bacteroidales</taxon>
        <taxon>Bacteroidaceae</taxon>
        <taxon>Bacteroides</taxon>
    </lineage>
</organism>
<dbReference type="Proteomes" id="UP000283616">
    <property type="component" value="Unassembled WGS sequence"/>
</dbReference>
<evidence type="ECO:0000313" key="3">
    <source>
        <dbReference type="Proteomes" id="UP000283616"/>
    </source>
</evidence>
<feature type="signal peptide" evidence="1">
    <location>
        <begin position="1"/>
        <end position="19"/>
    </location>
</feature>
<gene>
    <name evidence="2" type="ORF">DW011_06680</name>
</gene>
<keyword evidence="1" id="KW-0732">Signal</keyword>
<dbReference type="AlphaFoldDB" id="A0A415M3K2"/>
<dbReference type="RefSeq" id="WP_117576899.1">
    <property type="nucleotide sequence ID" value="NZ_CP103077.1"/>
</dbReference>
<evidence type="ECO:0000313" key="2">
    <source>
        <dbReference type="EMBL" id="RHL61661.1"/>
    </source>
</evidence>
<reference evidence="2 3" key="1">
    <citation type="submission" date="2018-08" db="EMBL/GenBank/DDBJ databases">
        <title>A genome reference for cultivated species of the human gut microbiota.</title>
        <authorList>
            <person name="Zou Y."/>
            <person name="Xue W."/>
            <person name="Luo G."/>
        </authorList>
    </citation>
    <scope>NUCLEOTIDE SEQUENCE [LARGE SCALE GENOMIC DNA]</scope>
    <source>
        <strain evidence="2 3">AF37-12</strain>
    </source>
</reference>
<comment type="caution">
    <text evidence="2">The sequence shown here is derived from an EMBL/GenBank/DDBJ whole genome shotgun (WGS) entry which is preliminary data.</text>
</comment>
<protein>
    <submittedName>
        <fullName evidence="2">DUF5030 domain-containing protein</fullName>
    </submittedName>
</protein>
<feature type="chain" id="PRO_5019439963" evidence="1">
    <location>
        <begin position="20"/>
        <end position="318"/>
    </location>
</feature>
<dbReference type="Pfam" id="PF16433">
    <property type="entry name" value="DUF5030"/>
    <property type="match status" value="1"/>
</dbReference>
<dbReference type="EMBL" id="QROV01000006">
    <property type="protein sequence ID" value="RHL61661.1"/>
    <property type="molecule type" value="Genomic_DNA"/>
</dbReference>
<name>A0A415M3K2_BACT4</name>
<proteinExistence type="predicted"/>
<sequence length="318" mass="37504">MKNRIISLFIYLLPSLIYAQNNIDDKYEVLSLTDMLNLFENNEKNVLEYYDKIYVPGYFYEPSLMYPSPLKKEFCCVAQWRIPNRNCKYLFLEDIFPQNRDSLKHAALEFQKIKEKYGSRKSTMYQDVPAGYNGIIAKWFTGKLFVLHCPKKLFNTIVSKKASILSIDKGRISDEKLITPDEGEFESSCFPQKGGMILIREDGCWYDDIKRNIDFLISPLINENFSTEFSKHVGKEYSFLLEVVPKTGQIIPHLLLPKTLSTDEQIIVSYLEKRIRKFPINSFGPLITIDKKMLYGRYFKFIIENKKFKVEDYLEYRY</sequence>
<accession>A0A415M3K2</accession>